<dbReference type="InterPro" id="IPR050177">
    <property type="entry name" value="Lipid_A_modif_metabolic_enz"/>
</dbReference>
<organism evidence="2 3">
    <name type="scientific">Eiseniibacteriota bacterium</name>
    <dbReference type="NCBI Taxonomy" id="2212470"/>
    <lineage>
        <taxon>Bacteria</taxon>
        <taxon>Candidatus Eiseniibacteriota</taxon>
    </lineage>
</organism>
<name>A0A538TXW3_UNCEI</name>
<gene>
    <name evidence="2" type="ORF">E6K80_14165</name>
</gene>
<dbReference type="InterPro" id="IPR036291">
    <property type="entry name" value="NAD(P)-bd_dom_sf"/>
</dbReference>
<evidence type="ECO:0000313" key="3">
    <source>
        <dbReference type="Proteomes" id="UP000319836"/>
    </source>
</evidence>
<protein>
    <submittedName>
        <fullName evidence="2">NAD-dependent epimerase/dehydratase family protein</fullName>
    </submittedName>
</protein>
<dbReference type="Gene3D" id="3.40.50.720">
    <property type="entry name" value="NAD(P)-binding Rossmann-like Domain"/>
    <property type="match status" value="1"/>
</dbReference>
<dbReference type="EMBL" id="VBPA01000400">
    <property type="protein sequence ID" value="TMQ68474.1"/>
    <property type="molecule type" value="Genomic_DNA"/>
</dbReference>
<evidence type="ECO:0000259" key="1">
    <source>
        <dbReference type="Pfam" id="PF01370"/>
    </source>
</evidence>
<comment type="caution">
    <text evidence="2">The sequence shown here is derived from an EMBL/GenBank/DDBJ whole genome shotgun (WGS) entry which is preliminary data.</text>
</comment>
<proteinExistence type="predicted"/>
<dbReference type="Proteomes" id="UP000319836">
    <property type="component" value="Unassembled WGS sequence"/>
</dbReference>
<dbReference type="SUPFAM" id="SSF51735">
    <property type="entry name" value="NAD(P)-binding Rossmann-fold domains"/>
    <property type="match status" value="1"/>
</dbReference>
<evidence type="ECO:0000313" key="2">
    <source>
        <dbReference type="EMBL" id="TMQ68474.1"/>
    </source>
</evidence>
<dbReference type="PANTHER" id="PTHR43245">
    <property type="entry name" value="BIFUNCTIONAL POLYMYXIN RESISTANCE PROTEIN ARNA"/>
    <property type="match status" value="1"/>
</dbReference>
<sequence length="340" mass="36857">MEILILGGTLFLGRHLVDAARARGHRVTLFHRGHTNPAVFPDVEHLLGDRDGGLDALGGRRWDAAIDTSGYVPRVVQASAERLAGAVDHYTFVSSMSVYAAMKPGLDESSPVATLPDGTGEAVTGESYGALKALCERAVTAAFAGRALTVRPGLIVGPHDPTDRFTWWTRRIARGGEVLAPADPVAPVQLIDARDLAGWMIEMIEKRSTGVFNATGPPAPLALGRVLETCRAVTGSDARFTWVEEELLLERGVQPWTELPLWVPRADAGFLQVDCARAWGAGLGARPLEETVRDTLAWDRATPLEGRPQKPGVTFPVGLAPEREAELLREWHERMMAQGR</sequence>
<accession>A0A538TXW3</accession>
<dbReference type="AlphaFoldDB" id="A0A538TXW3"/>
<feature type="domain" description="NAD-dependent epimerase/dehydratase" evidence="1">
    <location>
        <begin position="74"/>
        <end position="212"/>
    </location>
</feature>
<dbReference type="InterPro" id="IPR001509">
    <property type="entry name" value="Epimerase_deHydtase"/>
</dbReference>
<dbReference type="PANTHER" id="PTHR43245:SF13">
    <property type="entry name" value="UDP-D-APIOSE_UDP-D-XYLOSE SYNTHASE 2"/>
    <property type="match status" value="1"/>
</dbReference>
<dbReference type="Pfam" id="PF01370">
    <property type="entry name" value="Epimerase"/>
    <property type="match status" value="1"/>
</dbReference>
<reference evidence="2 3" key="1">
    <citation type="journal article" date="2019" name="Nat. Microbiol.">
        <title>Mediterranean grassland soil C-N compound turnover is dependent on rainfall and depth, and is mediated by genomically divergent microorganisms.</title>
        <authorList>
            <person name="Diamond S."/>
            <person name="Andeer P.F."/>
            <person name="Li Z."/>
            <person name="Crits-Christoph A."/>
            <person name="Burstein D."/>
            <person name="Anantharaman K."/>
            <person name="Lane K.R."/>
            <person name="Thomas B.C."/>
            <person name="Pan C."/>
            <person name="Northen T.R."/>
            <person name="Banfield J.F."/>
        </authorList>
    </citation>
    <scope>NUCLEOTIDE SEQUENCE [LARGE SCALE GENOMIC DNA]</scope>
    <source>
        <strain evidence="2">WS_10</strain>
    </source>
</reference>